<evidence type="ECO:0000259" key="2">
    <source>
        <dbReference type="Pfam" id="PF12937"/>
    </source>
</evidence>
<dbReference type="EMBL" id="JBAHYK010000207">
    <property type="protein sequence ID" value="KAL0576697.1"/>
    <property type="molecule type" value="Genomic_DNA"/>
</dbReference>
<feature type="domain" description="F-box" evidence="2">
    <location>
        <begin position="57"/>
        <end position="113"/>
    </location>
</feature>
<dbReference type="Gene3D" id="1.20.1280.50">
    <property type="match status" value="1"/>
</dbReference>
<accession>A0ABR3FMU6</accession>
<keyword evidence="1" id="KW-0175">Coiled coil</keyword>
<dbReference type="InterPro" id="IPR001810">
    <property type="entry name" value="F-box_dom"/>
</dbReference>
<dbReference type="Pfam" id="PF12937">
    <property type="entry name" value="F-box-like"/>
    <property type="match status" value="1"/>
</dbReference>
<reference evidence="3 4" key="1">
    <citation type="submission" date="2024-02" db="EMBL/GenBank/DDBJ databases">
        <title>A draft genome for the cacao thread blight pathogen Marasmius crinis-equi.</title>
        <authorList>
            <person name="Cohen S.P."/>
            <person name="Baruah I.K."/>
            <person name="Amoako-Attah I."/>
            <person name="Bukari Y."/>
            <person name="Meinhardt L.W."/>
            <person name="Bailey B.A."/>
        </authorList>
    </citation>
    <scope>NUCLEOTIDE SEQUENCE [LARGE SCALE GENOMIC DNA]</scope>
    <source>
        <strain evidence="3 4">GH-76</strain>
    </source>
</reference>
<comment type="caution">
    <text evidence="3">The sequence shown here is derived from an EMBL/GenBank/DDBJ whole genome shotgun (WGS) entry which is preliminary data.</text>
</comment>
<feature type="coiled-coil region" evidence="1">
    <location>
        <begin position="10"/>
        <end position="44"/>
    </location>
</feature>
<sequence>MATSGLAQFLHDAELDIASYERTIRDLESRLLQMKSRRDDLQQDVARVSSLLSPVRRIPTEILQEIFAFAGAERESNAFGVYATKESVALRVSAVCNRWRTVALDTPDLWTHFAAELQQRYRAPVDLFLVRSKQRPLALTITEPEKGGLRDDRLLGLLVAQASRWRSIDYDHVLDENYLRIIEEIPSLPSLSSLVCSVIGTSFAACLKECTSLNHLIVQYLYAHTLEVESLPLARVADLSIEYGKHGAFNNSLEILKACVDTVKTLTYESPSDHRKSNSVVPAQHAPLSAADLAREPIQCRILSSLEIYLSSHSGVYPHVSDILQSLTLPALRILAISGSCAYAEVHRGQWPGHALDGFFARSRCALTELFISGLPLSDTEILAALRYTSPALERLTIAEVCTADHFPDAVQQPLVQTITKSLVAELTVDTAKHVEGTLTPESSPFLPKLCFLELQVHRHFDADTEFVEMIKSRWYSSVAVSRPRHSSLRTANLYIRGRQIDESVYVPLKALDKEGMKIVVKGLNQGYIV</sequence>
<evidence type="ECO:0000256" key="1">
    <source>
        <dbReference type="SAM" id="Coils"/>
    </source>
</evidence>
<evidence type="ECO:0000313" key="4">
    <source>
        <dbReference type="Proteomes" id="UP001465976"/>
    </source>
</evidence>
<protein>
    <recommendedName>
        <fullName evidence="2">F-box domain-containing protein</fullName>
    </recommendedName>
</protein>
<proteinExistence type="predicted"/>
<name>A0ABR3FMU6_9AGAR</name>
<organism evidence="3 4">
    <name type="scientific">Marasmius crinis-equi</name>
    <dbReference type="NCBI Taxonomy" id="585013"/>
    <lineage>
        <taxon>Eukaryota</taxon>
        <taxon>Fungi</taxon>
        <taxon>Dikarya</taxon>
        <taxon>Basidiomycota</taxon>
        <taxon>Agaricomycotina</taxon>
        <taxon>Agaricomycetes</taxon>
        <taxon>Agaricomycetidae</taxon>
        <taxon>Agaricales</taxon>
        <taxon>Marasmiineae</taxon>
        <taxon>Marasmiaceae</taxon>
        <taxon>Marasmius</taxon>
    </lineage>
</organism>
<keyword evidence="4" id="KW-1185">Reference proteome</keyword>
<evidence type="ECO:0000313" key="3">
    <source>
        <dbReference type="EMBL" id="KAL0576697.1"/>
    </source>
</evidence>
<gene>
    <name evidence="3" type="ORF">V5O48_005296</name>
</gene>
<dbReference type="Proteomes" id="UP001465976">
    <property type="component" value="Unassembled WGS sequence"/>
</dbReference>